<gene>
    <name evidence="2" type="ORF">F5890DRAFT_1522508</name>
</gene>
<reference evidence="2" key="1">
    <citation type="submission" date="2022-08" db="EMBL/GenBank/DDBJ databases">
        <authorList>
            <consortium name="DOE Joint Genome Institute"/>
            <person name="Min B."/>
            <person name="Riley R."/>
            <person name="Sierra-Patev S."/>
            <person name="Naranjo-Ortiz M."/>
            <person name="Looney B."/>
            <person name="Konkel Z."/>
            <person name="Slot J.C."/>
            <person name="Sakamoto Y."/>
            <person name="Steenwyk J.L."/>
            <person name="Rokas A."/>
            <person name="Carro J."/>
            <person name="Camarero S."/>
            <person name="Ferreira P."/>
            <person name="Molpeceres G."/>
            <person name="Ruiz-Duenas F.J."/>
            <person name="Serrano A."/>
            <person name="Henrissat B."/>
            <person name="Drula E."/>
            <person name="Hughes K.W."/>
            <person name="Mata J.L."/>
            <person name="Ishikawa N.K."/>
            <person name="Vargas-Isla R."/>
            <person name="Ushijima S."/>
            <person name="Smith C.A."/>
            <person name="Ahrendt S."/>
            <person name="Andreopoulos W."/>
            <person name="He G."/>
            <person name="Labutti K."/>
            <person name="Lipzen A."/>
            <person name="Ng V."/>
            <person name="Sandor L."/>
            <person name="Barry K."/>
            <person name="Martinez A.T."/>
            <person name="Xiao Y."/>
            <person name="Gibbons J.G."/>
            <person name="Terashima K."/>
            <person name="Hibbett D.S."/>
            <person name="Grigoriev I.V."/>
        </authorList>
    </citation>
    <scope>NUCLEOTIDE SEQUENCE</scope>
    <source>
        <strain evidence="2">TFB7829</strain>
    </source>
</reference>
<dbReference type="Proteomes" id="UP001163850">
    <property type="component" value="Unassembled WGS sequence"/>
</dbReference>
<dbReference type="EMBL" id="MU802019">
    <property type="protein sequence ID" value="KAJ3983523.1"/>
    <property type="molecule type" value="Genomic_DNA"/>
</dbReference>
<evidence type="ECO:0000256" key="1">
    <source>
        <dbReference type="SAM" id="SignalP"/>
    </source>
</evidence>
<feature type="chain" id="PRO_5041364934" evidence="1">
    <location>
        <begin position="23"/>
        <end position="189"/>
    </location>
</feature>
<feature type="signal peptide" evidence="1">
    <location>
        <begin position="1"/>
        <end position="22"/>
    </location>
</feature>
<dbReference type="AlphaFoldDB" id="A0AA38PX32"/>
<keyword evidence="1" id="KW-0732">Signal</keyword>
<organism evidence="2 3">
    <name type="scientific">Lentinula detonsa</name>
    <dbReference type="NCBI Taxonomy" id="2804962"/>
    <lineage>
        <taxon>Eukaryota</taxon>
        <taxon>Fungi</taxon>
        <taxon>Dikarya</taxon>
        <taxon>Basidiomycota</taxon>
        <taxon>Agaricomycotina</taxon>
        <taxon>Agaricomycetes</taxon>
        <taxon>Agaricomycetidae</taxon>
        <taxon>Agaricales</taxon>
        <taxon>Marasmiineae</taxon>
        <taxon>Omphalotaceae</taxon>
        <taxon>Lentinula</taxon>
    </lineage>
</organism>
<protein>
    <submittedName>
        <fullName evidence="2">Uncharacterized protein</fullName>
    </submittedName>
</protein>
<evidence type="ECO:0000313" key="2">
    <source>
        <dbReference type="EMBL" id="KAJ3983523.1"/>
    </source>
</evidence>
<sequence length="189" mass="20683">MMFSKKFLAACIHLASFLGVLASPLASSLAFQRPSSSQSDVGLGRRAGGNTIPVGITILNVEPTPLYAIVFHGNFAFIRDVNQVAVQILERSFIHGVKSLSMKIKINLDDFSLIASKLEIEGAHDCTWIIEALHRLSIATRQVGVSEEEENEARTWITSKENELKIRESCGEKIARPATAIHSPAHGNF</sequence>
<accession>A0AA38PX32</accession>
<name>A0AA38PX32_9AGAR</name>
<proteinExistence type="predicted"/>
<comment type="caution">
    <text evidence="2">The sequence shown here is derived from an EMBL/GenBank/DDBJ whole genome shotgun (WGS) entry which is preliminary data.</text>
</comment>
<evidence type="ECO:0000313" key="3">
    <source>
        <dbReference type="Proteomes" id="UP001163850"/>
    </source>
</evidence>